<keyword evidence="2" id="KW-0732">Signal</keyword>
<organism evidence="3 4">
    <name type="scientific">Candidatus Faecenecus gallistercoris</name>
    <dbReference type="NCBI Taxonomy" id="2840793"/>
    <lineage>
        <taxon>Bacteria</taxon>
        <taxon>Bacillati</taxon>
        <taxon>Bacillota</taxon>
        <taxon>Bacillota incertae sedis</taxon>
        <taxon>Candidatus Faecenecus</taxon>
    </lineage>
</organism>
<dbReference type="EMBL" id="DVFU01000121">
    <property type="protein sequence ID" value="HIQ65327.1"/>
    <property type="molecule type" value="Genomic_DNA"/>
</dbReference>
<comment type="caution">
    <text evidence="3">The sequence shown here is derived from an EMBL/GenBank/DDBJ whole genome shotgun (WGS) entry which is preliminary data.</text>
</comment>
<evidence type="ECO:0000313" key="4">
    <source>
        <dbReference type="Proteomes" id="UP000886725"/>
    </source>
</evidence>
<dbReference type="AlphaFoldDB" id="A0A9D0Z054"/>
<feature type="signal peptide" evidence="2">
    <location>
        <begin position="1"/>
        <end position="30"/>
    </location>
</feature>
<protein>
    <submittedName>
        <fullName evidence="3">Uncharacterized protein</fullName>
    </submittedName>
</protein>
<reference evidence="3" key="2">
    <citation type="journal article" date="2021" name="PeerJ">
        <title>Extensive microbial diversity within the chicken gut microbiome revealed by metagenomics and culture.</title>
        <authorList>
            <person name="Gilroy R."/>
            <person name="Ravi A."/>
            <person name="Getino M."/>
            <person name="Pursley I."/>
            <person name="Horton D.L."/>
            <person name="Alikhan N.F."/>
            <person name="Baker D."/>
            <person name="Gharbi K."/>
            <person name="Hall N."/>
            <person name="Watson M."/>
            <person name="Adriaenssens E.M."/>
            <person name="Foster-Nyarko E."/>
            <person name="Jarju S."/>
            <person name="Secka A."/>
            <person name="Antonio M."/>
            <person name="Oren A."/>
            <person name="Chaudhuri R.R."/>
            <person name="La Ragione R."/>
            <person name="Hildebrand F."/>
            <person name="Pallen M.J."/>
        </authorList>
    </citation>
    <scope>NUCLEOTIDE SEQUENCE</scope>
    <source>
        <strain evidence="3">CHK165-10780</strain>
    </source>
</reference>
<evidence type="ECO:0000256" key="1">
    <source>
        <dbReference type="SAM" id="MobiDB-lite"/>
    </source>
</evidence>
<gene>
    <name evidence="3" type="ORF">IAC85_06275</name>
</gene>
<feature type="region of interest" description="Disordered" evidence="1">
    <location>
        <begin position="248"/>
        <end position="273"/>
    </location>
</feature>
<name>A0A9D0Z054_9FIRM</name>
<reference evidence="3" key="1">
    <citation type="submission" date="2020-10" db="EMBL/GenBank/DDBJ databases">
        <authorList>
            <person name="Gilroy R."/>
        </authorList>
    </citation>
    <scope>NUCLEOTIDE SEQUENCE</scope>
    <source>
        <strain evidence="3">CHK165-10780</strain>
    </source>
</reference>
<sequence>MKKEQFYFKRMLAGGLAAFTLANFPAAAHATDFSESNLSETSDRVSEQTVTADMDLSDLFVEGDLDYTKEDADAIASLENSIEKMEDANAEIIYALGTNGIHPDFAAENYVSYDCLDEFPIDRVLLTPSSQMVSISDEDYSACLSASFYRTGKWDSLYLTIGDMTQDYLFIGVDRLYDDGDYISFRNGNGNAVSISISSADTEQYVTSLKEAFLQKLDEKKLLEMPAFDSLKENSDYCGFVSTYSENTETKENSKNDRNAKQYSKTANTLMPF</sequence>
<evidence type="ECO:0000256" key="2">
    <source>
        <dbReference type="SAM" id="SignalP"/>
    </source>
</evidence>
<dbReference type="Proteomes" id="UP000886725">
    <property type="component" value="Unassembled WGS sequence"/>
</dbReference>
<proteinExistence type="predicted"/>
<evidence type="ECO:0000313" key="3">
    <source>
        <dbReference type="EMBL" id="HIQ65327.1"/>
    </source>
</evidence>
<feature type="compositionally biased region" description="Polar residues" evidence="1">
    <location>
        <begin position="261"/>
        <end position="273"/>
    </location>
</feature>
<feature type="compositionally biased region" description="Basic and acidic residues" evidence="1">
    <location>
        <begin position="248"/>
        <end position="260"/>
    </location>
</feature>
<accession>A0A9D0Z054</accession>
<feature type="chain" id="PRO_5038350920" evidence="2">
    <location>
        <begin position="31"/>
        <end position="273"/>
    </location>
</feature>